<dbReference type="PANTHER" id="PTHR10996:SF277">
    <property type="entry name" value="GLYOXYLATE REDUCTASE_HYDROXYPYRUVATE REDUCTASE"/>
    <property type="match status" value="1"/>
</dbReference>
<dbReference type="SUPFAM" id="SSF52283">
    <property type="entry name" value="Formate/glycerate dehydrogenase catalytic domain-like"/>
    <property type="match status" value="1"/>
</dbReference>
<sequence length="250" mass="27353">MTKPKVFVAIGSVPETAIKLLSEQFEVEKCNSEIASYEEILEKIPGKFGIFCSTLNTINEEVIKSAGPSLKVVATMSVGYDHIDLAAMKKYGLRLGYTPDVLTEAVAETTVGLLISTTRRFFEANNAVKTGGWKEWSPLWMCGRGIKNSVVGIIGCGNIGTSIAQKLNTFQISQLLYTSRSEKPTVKALGGKLVTVDELVVQSDFIILSIALNEDTRFIINKERIAKMKSTAVLINIGRGGKLHFNYSHT</sequence>
<evidence type="ECO:0000313" key="4">
    <source>
        <dbReference type="Proteomes" id="UP000325440"/>
    </source>
</evidence>
<evidence type="ECO:0000313" key="3">
    <source>
        <dbReference type="EMBL" id="VVC30906.1"/>
    </source>
</evidence>
<name>A0A5E4MHA3_9HEMI</name>
<dbReference type="PANTHER" id="PTHR10996">
    <property type="entry name" value="2-HYDROXYACID DEHYDROGENASE-RELATED"/>
    <property type="match status" value="1"/>
</dbReference>
<dbReference type="OrthoDB" id="298012at2759"/>
<dbReference type="Pfam" id="PF02826">
    <property type="entry name" value="2-Hacid_dh_C"/>
    <property type="match status" value="1"/>
</dbReference>
<dbReference type="InterPro" id="IPR050223">
    <property type="entry name" value="D-isomer_2-hydroxyacid_DH"/>
</dbReference>
<dbReference type="InterPro" id="IPR036291">
    <property type="entry name" value="NAD(P)-bd_dom_sf"/>
</dbReference>
<accession>A0A5E4MHA3</accession>
<proteinExistence type="predicted"/>
<dbReference type="InterPro" id="IPR006140">
    <property type="entry name" value="D-isomer_DH_NAD-bd"/>
</dbReference>
<dbReference type="GO" id="GO:0005829">
    <property type="term" value="C:cytosol"/>
    <property type="evidence" value="ECO:0007669"/>
    <property type="project" value="TreeGrafter"/>
</dbReference>
<evidence type="ECO:0000259" key="2">
    <source>
        <dbReference type="Pfam" id="PF02826"/>
    </source>
</evidence>
<reference evidence="3 4" key="1">
    <citation type="submission" date="2019-08" db="EMBL/GenBank/DDBJ databases">
        <authorList>
            <person name="Alioto T."/>
            <person name="Alioto T."/>
            <person name="Gomez Garrido J."/>
        </authorList>
    </citation>
    <scope>NUCLEOTIDE SEQUENCE [LARGE SCALE GENOMIC DNA]</scope>
</reference>
<dbReference type="EMBL" id="CABPRJ010000549">
    <property type="protein sequence ID" value="VVC30906.1"/>
    <property type="molecule type" value="Genomic_DNA"/>
</dbReference>
<gene>
    <name evidence="3" type="ORF">CINCED_3A011616</name>
</gene>
<dbReference type="GO" id="GO:0008465">
    <property type="term" value="F:hydroxypyruvate reductase (NADH) activity"/>
    <property type="evidence" value="ECO:0007669"/>
    <property type="project" value="TreeGrafter"/>
</dbReference>
<feature type="domain" description="D-isomer specific 2-hydroxyacid dehydrogenase NAD-binding" evidence="2">
    <location>
        <begin position="111"/>
        <end position="241"/>
    </location>
</feature>
<dbReference type="Proteomes" id="UP000325440">
    <property type="component" value="Unassembled WGS sequence"/>
</dbReference>
<dbReference type="SUPFAM" id="SSF51735">
    <property type="entry name" value="NAD(P)-binding Rossmann-fold domains"/>
    <property type="match status" value="1"/>
</dbReference>
<keyword evidence="4" id="KW-1185">Reference proteome</keyword>
<protein>
    <submittedName>
        <fullName evidence="3">D-isomer specific 2-hydroxyacid dehydrogenase, catalytic domain,D-isomer specific 2-hydroxyacid</fullName>
    </submittedName>
</protein>
<dbReference type="Gene3D" id="3.40.50.720">
    <property type="entry name" value="NAD(P)-binding Rossmann-like Domain"/>
    <property type="match status" value="2"/>
</dbReference>
<dbReference type="GO" id="GO:0051287">
    <property type="term" value="F:NAD binding"/>
    <property type="evidence" value="ECO:0007669"/>
    <property type="project" value="InterPro"/>
</dbReference>
<evidence type="ECO:0000256" key="1">
    <source>
        <dbReference type="ARBA" id="ARBA00023002"/>
    </source>
</evidence>
<dbReference type="GO" id="GO:0030267">
    <property type="term" value="F:glyoxylate reductase (NADPH) activity"/>
    <property type="evidence" value="ECO:0007669"/>
    <property type="project" value="TreeGrafter"/>
</dbReference>
<dbReference type="AlphaFoldDB" id="A0A5E4MHA3"/>
<organism evidence="3 4">
    <name type="scientific">Cinara cedri</name>
    <dbReference type="NCBI Taxonomy" id="506608"/>
    <lineage>
        <taxon>Eukaryota</taxon>
        <taxon>Metazoa</taxon>
        <taxon>Ecdysozoa</taxon>
        <taxon>Arthropoda</taxon>
        <taxon>Hexapoda</taxon>
        <taxon>Insecta</taxon>
        <taxon>Pterygota</taxon>
        <taxon>Neoptera</taxon>
        <taxon>Paraneoptera</taxon>
        <taxon>Hemiptera</taxon>
        <taxon>Sternorrhyncha</taxon>
        <taxon>Aphidomorpha</taxon>
        <taxon>Aphidoidea</taxon>
        <taxon>Aphididae</taxon>
        <taxon>Lachninae</taxon>
        <taxon>Cinara</taxon>
    </lineage>
</organism>
<keyword evidence="1" id="KW-0560">Oxidoreductase</keyword>